<feature type="chain" id="PRO_5037189090" evidence="1">
    <location>
        <begin position="21"/>
        <end position="125"/>
    </location>
</feature>
<dbReference type="Proteomes" id="UP000729701">
    <property type="component" value="Unassembled WGS sequence"/>
</dbReference>
<reference evidence="2" key="2">
    <citation type="journal article" date="2022" name="Microbiol. Resour. Announc.">
        <title>Metagenome Sequencing to Explore Phylogenomics of Terrestrial Cyanobacteria.</title>
        <authorList>
            <person name="Ward R.D."/>
            <person name="Stajich J.E."/>
            <person name="Johansen J.R."/>
            <person name="Huntemann M."/>
            <person name="Clum A."/>
            <person name="Foster B."/>
            <person name="Foster B."/>
            <person name="Roux S."/>
            <person name="Palaniappan K."/>
            <person name="Varghese N."/>
            <person name="Mukherjee S."/>
            <person name="Reddy T.B.K."/>
            <person name="Daum C."/>
            <person name="Copeland A."/>
            <person name="Chen I.A."/>
            <person name="Ivanova N.N."/>
            <person name="Kyrpides N.C."/>
            <person name="Shapiro N."/>
            <person name="Eloe-Fadrosh E.A."/>
            <person name="Pietrasiak N."/>
        </authorList>
    </citation>
    <scope>NUCLEOTIDE SEQUENCE</scope>
    <source>
        <strain evidence="2">GSE-NOS-MK-12-04C</strain>
    </source>
</reference>
<dbReference type="EMBL" id="JAHHGZ010000068">
    <property type="protein sequence ID" value="MBW4672231.1"/>
    <property type="molecule type" value="Genomic_DNA"/>
</dbReference>
<comment type="caution">
    <text evidence="2">The sequence shown here is derived from an EMBL/GenBank/DDBJ whole genome shotgun (WGS) entry which is preliminary data.</text>
</comment>
<accession>A0A951QUI2</accession>
<sequence length="125" mass="14463">MKKQCLVGIMLFALVLPCSIGETVEAKDSLIAATTETNLAQKPTRRRLNFKNWFKRSKNRQTTKKRGLARLNLGRMIPQKFKVRRVKPGQTVKKRGLSRFNVGRMIPQKFKLRRVKKQQIGQKNG</sequence>
<proteinExistence type="predicted"/>
<gene>
    <name evidence="2" type="ORF">KME60_33645</name>
</gene>
<dbReference type="AlphaFoldDB" id="A0A951QUI2"/>
<feature type="signal peptide" evidence="1">
    <location>
        <begin position="1"/>
        <end position="20"/>
    </location>
</feature>
<evidence type="ECO:0000313" key="3">
    <source>
        <dbReference type="Proteomes" id="UP000729701"/>
    </source>
</evidence>
<evidence type="ECO:0000313" key="2">
    <source>
        <dbReference type="EMBL" id="MBW4672231.1"/>
    </source>
</evidence>
<protein>
    <submittedName>
        <fullName evidence="2">Uncharacterized protein</fullName>
    </submittedName>
</protein>
<name>A0A951QUI2_9CYAN</name>
<keyword evidence="1" id="KW-0732">Signal</keyword>
<reference evidence="2" key="1">
    <citation type="submission" date="2021-05" db="EMBL/GenBank/DDBJ databases">
        <authorList>
            <person name="Pietrasiak N."/>
            <person name="Ward R."/>
            <person name="Stajich J.E."/>
            <person name="Kurbessoian T."/>
        </authorList>
    </citation>
    <scope>NUCLEOTIDE SEQUENCE</scope>
    <source>
        <strain evidence="2">GSE-NOS-MK-12-04C</strain>
    </source>
</reference>
<organism evidence="2 3">
    <name type="scientific">Cyanomargarita calcarea GSE-NOS-MK-12-04C</name>
    <dbReference type="NCBI Taxonomy" id="2839659"/>
    <lineage>
        <taxon>Bacteria</taxon>
        <taxon>Bacillati</taxon>
        <taxon>Cyanobacteriota</taxon>
        <taxon>Cyanophyceae</taxon>
        <taxon>Nostocales</taxon>
        <taxon>Cyanomargaritaceae</taxon>
        <taxon>Cyanomargarita</taxon>
    </lineage>
</organism>
<evidence type="ECO:0000256" key="1">
    <source>
        <dbReference type="SAM" id="SignalP"/>
    </source>
</evidence>